<dbReference type="Proteomes" id="UP000440367">
    <property type="component" value="Unassembled WGS sequence"/>
</dbReference>
<evidence type="ECO:0000313" key="17">
    <source>
        <dbReference type="EMBL" id="KAE9294315.1"/>
    </source>
</evidence>
<dbReference type="EMBL" id="QXGA01001320">
    <property type="protein sequence ID" value="KAE9122383.1"/>
    <property type="molecule type" value="Genomic_DNA"/>
</dbReference>
<evidence type="ECO:0000313" key="21">
    <source>
        <dbReference type="Proteomes" id="UP000437068"/>
    </source>
</evidence>
<evidence type="ECO:0000313" key="6">
    <source>
        <dbReference type="EMBL" id="KAE9086476.1"/>
    </source>
</evidence>
<evidence type="ECO:0000313" key="26">
    <source>
        <dbReference type="Proteomes" id="UP000476176"/>
    </source>
</evidence>
<dbReference type="EMBL" id="QXFW01001352">
    <property type="protein sequence ID" value="KAE8992161.1"/>
    <property type="molecule type" value="Genomic_DNA"/>
</dbReference>
<keyword evidence="20" id="KW-1185">Reference proteome</keyword>
<dbReference type="EMBL" id="QXGE01001321">
    <property type="protein sequence ID" value="KAE9294315.1"/>
    <property type="molecule type" value="Genomic_DNA"/>
</dbReference>
<evidence type="ECO:0000313" key="1">
    <source>
        <dbReference type="EMBL" id="KAE8936595.1"/>
    </source>
</evidence>
<reference evidence="19 20" key="1">
    <citation type="submission" date="2018-08" db="EMBL/GenBank/DDBJ databases">
        <title>Genomic investigation of the strawberry pathogen Phytophthora fragariae indicates pathogenicity is determined by transcriptional variation in three key races.</title>
        <authorList>
            <person name="Adams T.M."/>
            <person name="Armitage A.D."/>
            <person name="Sobczyk M.K."/>
            <person name="Bates H.J."/>
            <person name="Dunwell J.M."/>
            <person name="Nellist C.F."/>
            <person name="Harrison R.J."/>
        </authorList>
    </citation>
    <scope>NUCLEOTIDE SEQUENCE [LARGE SCALE GENOMIC DNA]</scope>
    <source>
        <strain evidence="17 21">A4</strain>
        <strain evidence="15 22">BC-1</strain>
        <strain evidence="13 26">BC-23</strain>
        <strain evidence="11 20">NOV-27</strain>
        <strain evidence="9 23">NOV-5</strain>
        <strain evidence="6 24">NOV-71</strain>
        <strain evidence="1 19">NOV-9</strain>
        <strain evidence="7 27">ONT-3</strain>
        <strain evidence="3 25">SCRP245</strain>
    </source>
</reference>
<evidence type="ECO:0000313" key="9">
    <source>
        <dbReference type="EMBL" id="KAE9122383.1"/>
    </source>
</evidence>
<dbReference type="Proteomes" id="UP000460718">
    <property type="component" value="Unassembled WGS sequence"/>
</dbReference>
<evidence type="ECO:0000313" key="11">
    <source>
        <dbReference type="EMBL" id="KAE9191654.1"/>
    </source>
</evidence>
<dbReference type="Proteomes" id="UP000433483">
    <property type="component" value="Unassembled WGS sequence"/>
</dbReference>
<dbReference type="EMBL" id="QXGE01001321">
    <property type="protein sequence ID" value="KAE9294320.1"/>
    <property type="molecule type" value="Genomic_DNA"/>
</dbReference>
<dbReference type="Proteomes" id="UP000476176">
    <property type="component" value="Unassembled WGS sequence"/>
</dbReference>
<dbReference type="EMBL" id="QXFX01001364">
    <property type="protein sequence ID" value="KAE9091549.1"/>
    <property type="molecule type" value="Genomic_DNA"/>
</dbReference>
<sequence>MKLRLAKRLLLFKRRLKLLSARCCLPLVTSSFRDPSYSVSCLGLAERRPLRGRRY</sequence>
<evidence type="ECO:0000313" key="15">
    <source>
        <dbReference type="EMBL" id="KAE9200188.1"/>
    </source>
</evidence>
<evidence type="ECO:0000313" key="10">
    <source>
        <dbReference type="EMBL" id="KAE9122386.1"/>
    </source>
</evidence>
<dbReference type="EMBL" id="QXGD01001728">
    <property type="protein sequence ID" value="KAE9200188.1"/>
    <property type="molecule type" value="Genomic_DNA"/>
</dbReference>
<dbReference type="Proteomes" id="UP000488956">
    <property type="component" value="Unassembled WGS sequence"/>
</dbReference>
<evidence type="ECO:0000313" key="20">
    <source>
        <dbReference type="Proteomes" id="UP000433483"/>
    </source>
</evidence>
<gene>
    <name evidence="18" type="ORF">PF001_g17833</name>
    <name evidence="17" type="ORF">PF001_g17836</name>
    <name evidence="16" type="ORF">PF002_g21905</name>
    <name evidence="15" type="ORF">PF002_g21907</name>
    <name evidence="14" type="ORF">PF004_g19862</name>
    <name evidence="13" type="ORF">PF004_g19864</name>
    <name evidence="11" type="ORF">PF005_g18753</name>
    <name evidence="12" type="ORF">PF005_g18755</name>
    <name evidence="9" type="ORF">PF006_g17670</name>
    <name evidence="10" type="ORF">PF006_g17673</name>
    <name evidence="5" type="ORF">PF007_g20760</name>
    <name evidence="6" type="ORF">PF007_g20763</name>
    <name evidence="2" type="ORF">PF009_g13483</name>
    <name evidence="1" type="ORF">PF009_g13486</name>
    <name evidence="8" type="ORF">PF010_g18142</name>
    <name evidence="7" type="ORF">PF010_g18145</name>
    <name evidence="3" type="ORF">PF011_g17647</name>
    <name evidence="4" type="ORF">PF011_g17649</name>
</gene>
<dbReference type="Proteomes" id="UP000429523">
    <property type="component" value="Unassembled WGS sequence"/>
</dbReference>
<evidence type="ECO:0000313" key="5">
    <source>
        <dbReference type="EMBL" id="KAE9086473.1"/>
    </source>
</evidence>
<evidence type="ECO:0000313" key="14">
    <source>
        <dbReference type="EMBL" id="KAE9197326.1"/>
    </source>
</evidence>
<dbReference type="Proteomes" id="UP000437068">
    <property type="component" value="Unassembled WGS sequence"/>
</dbReference>
<evidence type="ECO:0000313" key="2">
    <source>
        <dbReference type="EMBL" id="KAE8936598.1"/>
    </source>
</evidence>
<accession>A0A6A3R3I8</accession>
<organism evidence="6 24">
    <name type="scientific">Phytophthora fragariae</name>
    <dbReference type="NCBI Taxonomy" id="53985"/>
    <lineage>
        <taxon>Eukaryota</taxon>
        <taxon>Sar</taxon>
        <taxon>Stramenopiles</taxon>
        <taxon>Oomycota</taxon>
        <taxon>Peronosporomycetes</taxon>
        <taxon>Peronosporales</taxon>
        <taxon>Peronosporaceae</taxon>
        <taxon>Phytophthora</taxon>
    </lineage>
</organism>
<dbReference type="Proteomes" id="UP000440732">
    <property type="component" value="Unassembled WGS sequence"/>
</dbReference>
<dbReference type="EMBL" id="QXGD01001728">
    <property type="protein sequence ID" value="KAE9200190.1"/>
    <property type="molecule type" value="Genomic_DNA"/>
</dbReference>
<evidence type="ECO:0000313" key="23">
    <source>
        <dbReference type="Proteomes" id="UP000440732"/>
    </source>
</evidence>
<dbReference type="EMBL" id="QXFW01001352">
    <property type="protein sequence ID" value="KAE8992163.1"/>
    <property type="molecule type" value="Genomic_DNA"/>
</dbReference>
<evidence type="ECO:0000313" key="13">
    <source>
        <dbReference type="EMBL" id="KAE9197324.1"/>
    </source>
</evidence>
<dbReference type="EMBL" id="QXGC01001718">
    <property type="protein sequence ID" value="KAE9197326.1"/>
    <property type="molecule type" value="Genomic_DNA"/>
</dbReference>
<evidence type="ECO:0000313" key="27">
    <source>
        <dbReference type="Proteomes" id="UP000488956"/>
    </source>
</evidence>
<protein>
    <submittedName>
        <fullName evidence="6">Uncharacterized protein</fullName>
    </submittedName>
</protein>
<evidence type="ECO:0000313" key="24">
    <source>
        <dbReference type="Proteomes" id="UP000441208"/>
    </source>
</evidence>
<evidence type="ECO:0000313" key="12">
    <source>
        <dbReference type="EMBL" id="KAE9191659.1"/>
    </source>
</evidence>
<name>A0A6A3R3I8_9STRA</name>
<dbReference type="EMBL" id="QXFX01001364">
    <property type="protein sequence ID" value="KAE9091552.1"/>
    <property type="molecule type" value="Genomic_DNA"/>
</dbReference>
<evidence type="ECO:0000313" key="18">
    <source>
        <dbReference type="EMBL" id="KAE9294320.1"/>
    </source>
</evidence>
<dbReference type="EMBL" id="QXGC01001718">
    <property type="protein sequence ID" value="KAE9197324.1"/>
    <property type="molecule type" value="Genomic_DNA"/>
</dbReference>
<evidence type="ECO:0000313" key="19">
    <source>
        <dbReference type="Proteomes" id="UP000429523"/>
    </source>
</evidence>
<dbReference type="AlphaFoldDB" id="A0A6A3R3I8"/>
<evidence type="ECO:0000313" key="16">
    <source>
        <dbReference type="EMBL" id="KAE9200190.1"/>
    </source>
</evidence>
<dbReference type="EMBL" id="QXGA01001320">
    <property type="protein sequence ID" value="KAE9122386.1"/>
    <property type="molecule type" value="Genomic_DNA"/>
</dbReference>
<proteinExistence type="predicted"/>
<dbReference type="EMBL" id="QXGB01001387">
    <property type="protein sequence ID" value="KAE9191659.1"/>
    <property type="molecule type" value="Genomic_DNA"/>
</dbReference>
<dbReference type="EMBL" id="QXGF01000705">
    <property type="protein sequence ID" value="KAE8936595.1"/>
    <property type="molecule type" value="Genomic_DNA"/>
</dbReference>
<evidence type="ECO:0000313" key="25">
    <source>
        <dbReference type="Proteomes" id="UP000460718"/>
    </source>
</evidence>
<dbReference type="EMBL" id="QXGF01000705">
    <property type="protein sequence ID" value="KAE8936598.1"/>
    <property type="molecule type" value="Genomic_DNA"/>
</dbReference>
<evidence type="ECO:0000313" key="7">
    <source>
        <dbReference type="EMBL" id="KAE9091549.1"/>
    </source>
</evidence>
<comment type="caution">
    <text evidence="6">The sequence shown here is derived from an EMBL/GenBank/DDBJ whole genome shotgun (WGS) entry which is preliminary data.</text>
</comment>
<evidence type="ECO:0000313" key="22">
    <source>
        <dbReference type="Proteomes" id="UP000440367"/>
    </source>
</evidence>
<evidence type="ECO:0000313" key="3">
    <source>
        <dbReference type="EMBL" id="KAE8992161.1"/>
    </source>
</evidence>
<evidence type="ECO:0000313" key="8">
    <source>
        <dbReference type="EMBL" id="KAE9091552.1"/>
    </source>
</evidence>
<evidence type="ECO:0000313" key="4">
    <source>
        <dbReference type="EMBL" id="KAE8992163.1"/>
    </source>
</evidence>
<dbReference type="EMBL" id="QXFZ01001691">
    <property type="protein sequence ID" value="KAE9086476.1"/>
    <property type="molecule type" value="Genomic_DNA"/>
</dbReference>
<dbReference type="EMBL" id="QXGB01001387">
    <property type="protein sequence ID" value="KAE9191654.1"/>
    <property type="molecule type" value="Genomic_DNA"/>
</dbReference>
<dbReference type="EMBL" id="QXFZ01001691">
    <property type="protein sequence ID" value="KAE9086473.1"/>
    <property type="molecule type" value="Genomic_DNA"/>
</dbReference>
<dbReference type="Proteomes" id="UP000441208">
    <property type="component" value="Unassembled WGS sequence"/>
</dbReference>